<dbReference type="RefSeq" id="WP_254179601.1">
    <property type="nucleotide sequence ID" value="NZ_JANARS010000001.1"/>
</dbReference>
<keyword evidence="2" id="KW-1133">Transmembrane helix</keyword>
<dbReference type="Pfam" id="PF12089">
    <property type="entry name" value="DUF3566"/>
    <property type="match status" value="1"/>
</dbReference>
<dbReference type="InterPro" id="IPR021949">
    <property type="entry name" value="DUF3566_TM"/>
</dbReference>
<feature type="compositionally biased region" description="Basic residues" evidence="1">
    <location>
        <begin position="48"/>
        <end position="60"/>
    </location>
</feature>
<comment type="caution">
    <text evidence="4">The sequence shown here is derived from an EMBL/GenBank/DDBJ whole genome shotgun (WGS) entry which is preliminary data.</text>
</comment>
<proteinExistence type="predicted"/>
<accession>A0ABT1KRR2</accession>
<evidence type="ECO:0000313" key="4">
    <source>
        <dbReference type="EMBL" id="MCP3420357.1"/>
    </source>
</evidence>
<feature type="transmembrane region" description="Helical" evidence="2">
    <location>
        <begin position="137"/>
        <end position="163"/>
    </location>
</feature>
<feature type="transmembrane region" description="Helical" evidence="2">
    <location>
        <begin position="78"/>
        <end position="100"/>
    </location>
</feature>
<evidence type="ECO:0000259" key="3">
    <source>
        <dbReference type="Pfam" id="PF12089"/>
    </source>
</evidence>
<evidence type="ECO:0000313" key="5">
    <source>
        <dbReference type="Proteomes" id="UP001204524"/>
    </source>
</evidence>
<gene>
    <name evidence="4" type="ORF">NCI01_00985</name>
</gene>
<feature type="compositionally biased region" description="Polar residues" evidence="1">
    <location>
        <begin position="1"/>
        <end position="10"/>
    </location>
</feature>
<reference evidence="4 5" key="1">
    <citation type="submission" date="2022-06" db="EMBL/GenBank/DDBJ databases">
        <authorList>
            <person name="So Y."/>
        </authorList>
    </citation>
    <scope>NUCLEOTIDE SEQUENCE [LARGE SCALE GENOMIC DNA]</scope>
    <source>
        <strain evidence="4 5">STR3</strain>
    </source>
</reference>
<keyword evidence="2" id="KW-0812">Transmembrane</keyword>
<dbReference type="Proteomes" id="UP001204524">
    <property type="component" value="Unassembled WGS sequence"/>
</dbReference>
<organism evidence="4 5">
    <name type="scientific">Nocardioides pinisoli</name>
    <dbReference type="NCBI Taxonomy" id="2950279"/>
    <lineage>
        <taxon>Bacteria</taxon>
        <taxon>Bacillati</taxon>
        <taxon>Actinomycetota</taxon>
        <taxon>Actinomycetes</taxon>
        <taxon>Propionibacteriales</taxon>
        <taxon>Nocardioidaceae</taxon>
        <taxon>Nocardioides</taxon>
    </lineage>
</organism>
<evidence type="ECO:0000256" key="1">
    <source>
        <dbReference type="SAM" id="MobiDB-lite"/>
    </source>
</evidence>
<feature type="domain" description="DUF3566" evidence="3">
    <location>
        <begin position="59"/>
        <end position="179"/>
    </location>
</feature>
<protein>
    <submittedName>
        <fullName evidence="4">DUF3566 domain-containing protein</fullName>
    </submittedName>
</protein>
<evidence type="ECO:0000256" key="2">
    <source>
        <dbReference type="SAM" id="Phobius"/>
    </source>
</evidence>
<keyword evidence="5" id="KW-1185">Reference proteome</keyword>
<name>A0ABT1KRR2_9ACTN</name>
<sequence length="182" mass="19388">MSERTATPRRTSGGEPAKRSLTGRLQDTLSTAAEEHRANAGPASQRGSRARRAASGRQPRRARLRLTRVDPWSVMKTSFLLSVAFGVVTFVAIFMVWSVLGAAGVWESINSAVASIVEGDSGNSTFDVTDYVGMSRVLGFTLLVSVVDVILITAIATLTAFLYNLAAALLGGIEVTLAEDEK</sequence>
<feature type="region of interest" description="Disordered" evidence="1">
    <location>
        <begin position="1"/>
        <end position="60"/>
    </location>
</feature>
<keyword evidence="2" id="KW-0472">Membrane</keyword>
<dbReference type="EMBL" id="JANARS010000001">
    <property type="protein sequence ID" value="MCP3420357.1"/>
    <property type="molecule type" value="Genomic_DNA"/>
</dbReference>